<dbReference type="InterPro" id="IPR001638">
    <property type="entry name" value="Solute-binding_3/MltF_N"/>
</dbReference>
<evidence type="ECO:0000313" key="7">
    <source>
        <dbReference type="Proteomes" id="UP001151088"/>
    </source>
</evidence>
<proteinExistence type="inferred from homology"/>
<keyword evidence="3 4" id="KW-0732">Signal</keyword>
<dbReference type="PANTHER" id="PTHR30085:SF6">
    <property type="entry name" value="ABC TRANSPORTER GLUTAMINE-BINDING PROTEIN GLNH"/>
    <property type="match status" value="1"/>
</dbReference>
<dbReference type="RefSeq" id="WP_258731404.1">
    <property type="nucleotide sequence ID" value="NZ_JANTHZ010000001.1"/>
</dbReference>
<dbReference type="SMART" id="SM00062">
    <property type="entry name" value="PBPb"/>
    <property type="match status" value="1"/>
</dbReference>
<keyword evidence="7" id="KW-1185">Reference proteome</keyword>
<dbReference type="Proteomes" id="UP001151088">
    <property type="component" value="Unassembled WGS sequence"/>
</dbReference>
<evidence type="ECO:0000256" key="3">
    <source>
        <dbReference type="ARBA" id="ARBA00022729"/>
    </source>
</evidence>
<feature type="domain" description="Solute-binding protein family 3/N-terminal" evidence="5">
    <location>
        <begin position="37"/>
        <end position="258"/>
    </location>
</feature>
<dbReference type="GO" id="GO:0030288">
    <property type="term" value="C:outer membrane-bounded periplasmic space"/>
    <property type="evidence" value="ECO:0007669"/>
    <property type="project" value="TreeGrafter"/>
</dbReference>
<dbReference type="Pfam" id="PF00497">
    <property type="entry name" value="SBP_bac_3"/>
    <property type="match status" value="1"/>
</dbReference>
<dbReference type="GO" id="GO:0005576">
    <property type="term" value="C:extracellular region"/>
    <property type="evidence" value="ECO:0007669"/>
    <property type="project" value="TreeGrafter"/>
</dbReference>
<dbReference type="Gene3D" id="3.40.190.10">
    <property type="entry name" value="Periplasmic binding protein-like II"/>
    <property type="match status" value="2"/>
</dbReference>
<dbReference type="InterPro" id="IPR051455">
    <property type="entry name" value="Bact_solute-bind_prot3"/>
</dbReference>
<organism evidence="6 7">
    <name type="scientific">Ancylobacter mangrovi</name>
    <dbReference type="NCBI Taxonomy" id="2972472"/>
    <lineage>
        <taxon>Bacteria</taxon>
        <taxon>Pseudomonadati</taxon>
        <taxon>Pseudomonadota</taxon>
        <taxon>Alphaproteobacteria</taxon>
        <taxon>Hyphomicrobiales</taxon>
        <taxon>Xanthobacteraceae</taxon>
        <taxon>Ancylobacter</taxon>
    </lineage>
</organism>
<dbReference type="PANTHER" id="PTHR30085">
    <property type="entry name" value="AMINO ACID ABC TRANSPORTER PERMEASE"/>
    <property type="match status" value="1"/>
</dbReference>
<dbReference type="SUPFAM" id="SSF53850">
    <property type="entry name" value="Periplasmic binding protein-like II"/>
    <property type="match status" value="1"/>
</dbReference>
<gene>
    <name evidence="6" type="ORF">NVS89_05040</name>
</gene>
<protein>
    <submittedName>
        <fullName evidence="6">Transporter substrate-binding domain-containing protein</fullName>
    </submittedName>
</protein>
<dbReference type="EMBL" id="JANTHZ010000001">
    <property type="protein sequence ID" value="MCS0494454.1"/>
    <property type="molecule type" value="Genomic_DNA"/>
</dbReference>
<feature type="chain" id="PRO_5040774478" evidence="4">
    <location>
        <begin position="26"/>
        <end position="266"/>
    </location>
</feature>
<dbReference type="GO" id="GO:0006865">
    <property type="term" value="P:amino acid transport"/>
    <property type="evidence" value="ECO:0007669"/>
    <property type="project" value="TreeGrafter"/>
</dbReference>
<evidence type="ECO:0000256" key="4">
    <source>
        <dbReference type="SAM" id="SignalP"/>
    </source>
</evidence>
<evidence type="ECO:0000259" key="5">
    <source>
        <dbReference type="SMART" id="SM00062"/>
    </source>
</evidence>
<accession>A0A9X2T4K2</accession>
<sequence>MFRTKLFAAALALLLPVVAGSGAKAGEVLDRVVSSGKLRVAVMGSLPPYTNMRPDGQMEGYDIDLAKKFAAALKVTPEFIVVDSAGRVAALQTGKADVTISGFARNVQRSLTIAFSDPYLIVPGRILVKTDSPLKKVEDVNDPKVKLSLNRGGNSEPIIAAKFPDAQRMRFNTNADGLNALMSDQVDAMAQDAFYHAEQIAKHPGQLRMLDGTYSRQEDSIGAPAGDADWLRVINLWLEQLNATGENKELFKKWFGFDPPKITADY</sequence>
<dbReference type="AlphaFoldDB" id="A0A9X2T4K2"/>
<evidence type="ECO:0000256" key="2">
    <source>
        <dbReference type="ARBA" id="ARBA00022448"/>
    </source>
</evidence>
<comment type="similarity">
    <text evidence="1">Belongs to the bacterial solute-binding protein 3 family.</text>
</comment>
<name>A0A9X2T4K2_9HYPH</name>
<comment type="caution">
    <text evidence="6">The sequence shown here is derived from an EMBL/GenBank/DDBJ whole genome shotgun (WGS) entry which is preliminary data.</text>
</comment>
<evidence type="ECO:0000313" key="6">
    <source>
        <dbReference type="EMBL" id="MCS0494454.1"/>
    </source>
</evidence>
<keyword evidence="2" id="KW-0813">Transport</keyword>
<evidence type="ECO:0000256" key="1">
    <source>
        <dbReference type="ARBA" id="ARBA00010333"/>
    </source>
</evidence>
<feature type="signal peptide" evidence="4">
    <location>
        <begin position="1"/>
        <end position="25"/>
    </location>
</feature>
<reference evidence="6" key="1">
    <citation type="submission" date="2022-08" db="EMBL/GenBank/DDBJ databases">
        <authorList>
            <person name="Li F."/>
        </authorList>
    </citation>
    <scope>NUCLEOTIDE SEQUENCE</scope>
    <source>
        <strain evidence="6">MQZ15Z-1</strain>
    </source>
</reference>